<evidence type="ECO:0000313" key="1">
    <source>
        <dbReference type="EMBL" id="ABG25690.1"/>
    </source>
</evidence>
<accession>Q14W61</accession>
<reference evidence="1 2" key="1">
    <citation type="journal article" date="2006" name="J. Gen. Virol.">
        <title>Genome sequences of two frog herpesviruses.</title>
        <authorList>
            <person name="Davison A.J."/>
            <person name="Cunningham C."/>
            <person name="Sauerbier W."/>
            <person name="McKinnell R.G."/>
        </authorList>
    </citation>
    <scope>NUCLEOTIDE SEQUENCE [LARGE SCALE GENOMIC DNA]</scope>
    <source>
        <strain evidence="1">ATCC VR-568</strain>
    </source>
</reference>
<dbReference type="GeneID" id="5179409"/>
<dbReference type="RefSeq" id="YP_656553.1">
    <property type="nucleotide sequence ID" value="NC_008210.1"/>
</dbReference>
<evidence type="ECO:0000313" key="2">
    <source>
        <dbReference type="Proteomes" id="UP000120576"/>
    </source>
</evidence>
<dbReference type="Proteomes" id="UP000120576">
    <property type="component" value="Genome"/>
</dbReference>
<dbReference type="KEGG" id="vg:5179409"/>
<proteinExistence type="predicted"/>
<name>Q14W61_9VIRU</name>
<organism evidence="1 2">
    <name type="scientific">Ranid herpesvirus 2</name>
    <dbReference type="NCBI Taxonomy" id="389214"/>
    <lineage>
        <taxon>Viruses</taxon>
        <taxon>Duplodnaviria</taxon>
        <taxon>Heunggongvirae</taxon>
        <taxon>Peploviricota</taxon>
        <taxon>Herviviricetes</taxon>
        <taxon>Herpesvirales</taxon>
        <taxon>Alloherpesviridae</taxon>
        <taxon>Batravirus</taxon>
        <taxon>Batravirus ranidallo2</taxon>
    </lineage>
</organism>
<protein>
    <submittedName>
        <fullName evidence="1">ORF45</fullName>
    </submittedName>
</protein>
<keyword evidence="2" id="KW-1185">Reference proteome</keyword>
<sequence>MENDAYFTEGLWAACITEFPVSPHVDTAFYPCVHTYMAIFFCLYQVGAKCAMVPVKGRLYALSILYSEKMPAPEFLDYVAKPPFLSVALPASYEKSGALSLYLKKDELNYFMERDVTRGIPFTFLQYPSSLLKPTRCSRLVVRNVTITLNDITDTPKELVLWRYISLVTGC</sequence>
<dbReference type="EMBL" id="DQ665652">
    <property type="protein sequence ID" value="ABG25690.1"/>
    <property type="molecule type" value="Genomic_DNA"/>
</dbReference>